<evidence type="ECO:0000313" key="3">
    <source>
        <dbReference type="Proteomes" id="UP000185924"/>
    </source>
</evidence>
<reference evidence="3" key="1">
    <citation type="submission" date="2017-01" db="EMBL/GenBank/DDBJ databases">
        <authorList>
            <person name="Varghese N."/>
            <person name="Submissions S."/>
        </authorList>
    </citation>
    <scope>NUCLEOTIDE SEQUENCE [LARGE SCALE GENOMIC DNA]</scope>
    <source>
        <strain evidence="3">DM9</strain>
    </source>
</reference>
<dbReference type="AlphaFoldDB" id="A0A1N7AYR1"/>
<evidence type="ECO:0000313" key="2">
    <source>
        <dbReference type="EMBL" id="SIR44181.1"/>
    </source>
</evidence>
<dbReference type="SUPFAM" id="SSF55729">
    <property type="entry name" value="Acyl-CoA N-acyltransferases (Nat)"/>
    <property type="match status" value="1"/>
</dbReference>
<sequence>MKGTCTDKGSNVLYPEIEDKIEISVGEDALKILSDEKFQAEWEALYQSCYWATVFQGTTYTNTWYKLYKKQYIPILITSYKGNKLTGILNLSMSLKKLEITGTGASDAYYHTWLAEEYNKESFIKLALHKVREHFPGYNIRLFQLPQHTPIKWLETDKKWLNLAVLKTYDRPLVDLTHPELSKLYTKKQFKECRNRLKRLGEVTFEHITCIDQLSDIFDEMMDQFDFRKGATLNTLPFRSDPQKKEFLMELFRLDMLHVAVLKMNGIIVASLIATIGKDKWVHGVGINTHAPTYAAYSPGFISFIMLAQQLANKQYHMLDLSTGDQEYKKRMTNTQDQVYALVILSRNKSTFKIPNPLKEQVIGRLSEAGIDYIAFRAKLRANNKMLKAKWHLLKQQGITRCLVNSLKFTISREKEQIYKINTKNSITILKNTYACISQNSLKDLLRFSEGQSLKTRWEFLIEAMYRLEIGEQAYTYSEDNVLKACVWMSCYSKKQNIYAAKLDYPTEGAVLHGLYFHSDYNNKLPQFIEAVAAEIEKNQPGKQIYLITGPSVAAFCLARQSAC</sequence>
<dbReference type="Proteomes" id="UP000185924">
    <property type="component" value="Unassembled WGS sequence"/>
</dbReference>
<organism evidence="2 3">
    <name type="scientific">Pontibacter lucknowensis</name>
    <dbReference type="NCBI Taxonomy" id="1077936"/>
    <lineage>
        <taxon>Bacteria</taxon>
        <taxon>Pseudomonadati</taxon>
        <taxon>Bacteroidota</taxon>
        <taxon>Cytophagia</taxon>
        <taxon>Cytophagales</taxon>
        <taxon>Hymenobacteraceae</taxon>
        <taxon>Pontibacter</taxon>
    </lineage>
</organism>
<name>A0A1N7AYR1_9BACT</name>
<gene>
    <name evidence="2" type="ORF">SAMN05421545_3679</name>
</gene>
<accession>A0A1N7AYR1</accession>
<dbReference type="STRING" id="1077936.SAMN05421545_3679"/>
<feature type="domain" description="BioF2-like acetyltransferase" evidence="1">
    <location>
        <begin position="187"/>
        <end position="330"/>
    </location>
</feature>
<dbReference type="InterPro" id="IPR038740">
    <property type="entry name" value="BioF2-like_GNAT_dom"/>
</dbReference>
<keyword evidence="2" id="KW-0808">Transferase</keyword>
<keyword evidence="3" id="KW-1185">Reference proteome</keyword>
<dbReference type="EMBL" id="FTNM01000006">
    <property type="protein sequence ID" value="SIR44181.1"/>
    <property type="molecule type" value="Genomic_DNA"/>
</dbReference>
<dbReference type="Pfam" id="PF13480">
    <property type="entry name" value="Acetyltransf_6"/>
    <property type="match status" value="1"/>
</dbReference>
<evidence type="ECO:0000259" key="1">
    <source>
        <dbReference type="Pfam" id="PF13480"/>
    </source>
</evidence>
<protein>
    <submittedName>
        <fullName evidence="2">Acetyltransferase (GNAT) domain-containing protein</fullName>
    </submittedName>
</protein>
<proteinExistence type="predicted"/>
<dbReference type="GO" id="GO:0016740">
    <property type="term" value="F:transferase activity"/>
    <property type="evidence" value="ECO:0007669"/>
    <property type="project" value="UniProtKB-KW"/>
</dbReference>
<dbReference type="InterPro" id="IPR016181">
    <property type="entry name" value="Acyl_CoA_acyltransferase"/>
</dbReference>